<dbReference type="PROSITE" id="PS51219">
    <property type="entry name" value="DPCK"/>
    <property type="match status" value="1"/>
</dbReference>
<gene>
    <name evidence="5" type="primary">coaE</name>
    <name evidence="7" type="ORF">C4F49_01965</name>
</gene>
<keyword evidence="4 5" id="KW-0173">Coenzyme A biosynthesis</keyword>
<comment type="pathway">
    <text evidence="5">Cofactor biosynthesis; coenzyme A biosynthesis; CoA from (R)-pantothenate: step 5/5.</text>
</comment>
<dbReference type="EC" id="2.7.1.24" evidence="5 6"/>
<dbReference type="InterPro" id="IPR001977">
    <property type="entry name" value="Depp_CoAkinase"/>
</dbReference>
<dbReference type="EMBL" id="PRDK01000001">
    <property type="protein sequence ID" value="MBE8712445.1"/>
    <property type="molecule type" value="Genomic_DNA"/>
</dbReference>
<keyword evidence="8" id="KW-1185">Reference proteome</keyword>
<evidence type="ECO:0000313" key="7">
    <source>
        <dbReference type="EMBL" id="MBE8712445.1"/>
    </source>
</evidence>
<evidence type="ECO:0000256" key="1">
    <source>
        <dbReference type="ARBA" id="ARBA00009018"/>
    </source>
</evidence>
<sequence>MSLKIGITGGIGAGKSLVCKLFKTLGVPVYDADSEAKSLMVSNPELKEALIAAFGKETYLADGQVNRKFLADQVFNNETELKKLNSIVHPIVIQHGKDWAEAQTYPYSIKEAALLFESGSYKALDKIILVTAPEAIRIQRVMERDGATEEQVKDRISKQMTDADKQALADFILLNDGKASLIAQVYELHQLFLEEANES</sequence>
<evidence type="ECO:0000256" key="6">
    <source>
        <dbReference type="NCBIfam" id="TIGR00152"/>
    </source>
</evidence>
<protein>
    <recommendedName>
        <fullName evidence="5 6">Dephospho-CoA kinase</fullName>
        <ecNumber evidence="5 6">2.7.1.24</ecNumber>
    </recommendedName>
    <alternativeName>
        <fullName evidence="5">Dephosphocoenzyme A kinase</fullName>
    </alternativeName>
</protein>
<dbReference type="GO" id="GO:0005737">
    <property type="term" value="C:cytoplasm"/>
    <property type="evidence" value="ECO:0007669"/>
    <property type="project" value="UniProtKB-SubCell"/>
</dbReference>
<feature type="binding site" evidence="5">
    <location>
        <begin position="12"/>
        <end position="17"/>
    </location>
    <ligand>
        <name>ATP</name>
        <dbReference type="ChEBI" id="CHEBI:30616"/>
    </ligand>
</feature>
<comment type="catalytic activity">
    <reaction evidence="5">
        <text>3'-dephospho-CoA + ATP = ADP + CoA + H(+)</text>
        <dbReference type="Rhea" id="RHEA:18245"/>
        <dbReference type="ChEBI" id="CHEBI:15378"/>
        <dbReference type="ChEBI" id="CHEBI:30616"/>
        <dbReference type="ChEBI" id="CHEBI:57287"/>
        <dbReference type="ChEBI" id="CHEBI:57328"/>
        <dbReference type="ChEBI" id="CHEBI:456216"/>
        <dbReference type="EC" id="2.7.1.24"/>
    </reaction>
</comment>
<dbReference type="InterPro" id="IPR027417">
    <property type="entry name" value="P-loop_NTPase"/>
</dbReference>
<dbReference type="GO" id="GO:0005524">
    <property type="term" value="F:ATP binding"/>
    <property type="evidence" value="ECO:0007669"/>
    <property type="project" value="UniProtKB-UniRule"/>
</dbReference>
<dbReference type="CDD" id="cd02022">
    <property type="entry name" value="DPCK"/>
    <property type="match status" value="1"/>
</dbReference>
<keyword evidence="3 5" id="KW-0067">ATP-binding</keyword>
<evidence type="ECO:0000256" key="4">
    <source>
        <dbReference type="ARBA" id="ARBA00022993"/>
    </source>
</evidence>
<reference evidence="7" key="1">
    <citation type="submission" date="2018-02" db="EMBL/GenBank/DDBJ databases">
        <authorList>
            <person name="Vasarhelyi B.M."/>
            <person name="Deshmukh S."/>
            <person name="Balint B."/>
            <person name="Kukolya J."/>
        </authorList>
    </citation>
    <scope>NUCLEOTIDE SEQUENCE</scope>
    <source>
        <strain evidence="7">KB22</strain>
    </source>
</reference>
<organism evidence="7 8">
    <name type="scientific">Sphingobacterium hungaricum</name>
    <dbReference type="NCBI Taxonomy" id="2082723"/>
    <lineage>
        <taxon>Bacteria</taxon>
        <taxon>Pseudomonadati</taxon>
        <taxon>Bacteroidota</taxon>
        <taxon>Sphingobacteriia</taxon>
        <taxon>Sphingobacteriales</taxon>
        <taxon>Sphingobacteriaceae</taxon>
        <taxon>Sphingobacterium</taxon>
    </lineage>
</organism>
<dbReference type="GO" id="GO:0015937">
    <property type="term" value="P:coenzyme A biosynthetic process"/>
    <property type="evidence" value="ECO:0007669"/>
    <property type="project" value="UniProtKB-UniRule"/>
</dbReference>
<keyword evidence="5" id="KW-0963">Cytoplasm</keyword>
<dbReference type="Pfam" id="PF01121">
    <property type="entry name" value="CoaE"/>
    <property type="match status" value="1"/>
</dbReference>
<name>A0A928UW83_9SPHI</name>
<comment type="caution">
    <text evidence="7">The sequence shown here is derived from an EMBL/GenBank/DDBJ whole genome shotgun (WGS) entry which is preliminary data.</text>
</comment>
<keyword evidence="5" id="KW-0808">Transferase</keyword>
<comment type="subcellular location">
    <subcellularLocation>
        <location evidence="5">Cytoplasm</location>
    </subcellularLocation>
</comment>
<accession>A0A928UW83</accession>
<dbReference type="PANTHER" id="PTHR10695">
    <property type="entry name" value="DEPHOSPHO-COA KINASE-RELATED"/>
    <property type="match status" value="1"/>
</dbReference>
<dbReference type="AlphaFoldDB" id="A0A928UW83"/>
<dbReference type="PANTHER" id="PTHR10695:SF46">
    <property type="entry name" value="BIFUNCTIONAL COENZYME A SYNTHASE-RELATED"/>
    <property type="match status" value="1"/>
</dbReference>
<keyword evidence="2 5" id="KW-0547">Nucleotide-binding</keyword>
<evidence type="ECO:0000256" key="5">
    <source>
        <dbReference type="HAMAP-Rule" id="MF_00376"/>
    </source>
</evidence>
<dbReference type="SUPFAM" id="SSF52540">
    <property type="entry name" value="P-loop containing nucleoside triphosphate hydrolases"/>
    <property type="match status" value="1"/>
</dbReference>
<dbReference type="RefSeq" id="WP_196934778.1">
    <property type="nucleotide sequence ID" value="NZ_MU158698.1"/>
</dbReference>
<proteinExistence type="inferred from homology"/>
<dbReference type="NCBIfam" id="TIGR00152">
    <property type="entry name" value="dephospho-CoA kinase"/>
    <property type="match status" value="1"/>
</dbReference>
<dbReference type="Gene3D" id="3.40.50.300">
    <property type="entry name" value="P-loop containing nucleotide triphosphate hydrolases"/>
    <property type="match status" value="1"/>
</dbReference>
<comment type="similarity">
    <text evidence="1 5">Belongs to the CoaE family.</text>
</comment>
<evidence type="ECO:0000256" key="3">
    <source>
        <dbReference type="ARBA" id="ARBA00022840"/>
    </source>
</evidence>
<dbReference type="Proteomes" id="UP000616201">
    <property type="component" value="Unassembled WGS sequence"/>
</dbReference>
<comment type="function">
    <text evidence="5">Catalyzes the phosphorylation of the 3'-hydroxyl group of dephosphocoenzyme A to form coenzyme A.</text>
</comment>
<keyword evidence="5 7" id="KW-0418">Kinase</keyword>
<dbReference type="HAMAP" id="MF_00376">
    <property type="entry name" value="Dephospho_CoA_kinase"/>
    <property type="match status" value="1"/>
</dbReference>
<dbReference type="GO" id="GO:0004140">
    <property type="term" value="F:dephospho-CoA kinase activity"/>
    <property type="evidence" value="ECO:0007669"/>
    <property type="project" value="UniProtKB-UniRule"/>
</dbReference>
<evidence type="ECO:0000313" key="8">
    <source>
        <dbReference type="Proteomes" id="UP000616201"/>
    </source>
</evidence>
<evidence type="ECO:0000256" key="2">
    <source>
        <dbReference type="ARBA" id="ARBA00022741"/>
    </source>
</evidence>